<dbReference type="RefSeq" id="WP_282536543.1">
    <property type="nucleotide sequence ID" value="NZ_JASCIS010000018.1"/>
</dbReference>
<dbReference type="EMBL" id="JASCIS010000018">
    <property type="protein sequence ID" value="MDI3420671.1"/>
    <property type="molecule type" value="Genomic_DNA"/>
</dbReference>
<evidence type="ECO:0000259" key="1">
    <source>
        <dbReference type="Pfam" id="PF02955"/>
    </source>
</evidence>
<protein>
    <recommendedName>
        <fullName evidence="1">Prokaryotic glutathione synthetase ATP-binding domain-containing protein</fullName>
    </recommendedName>
</protein>
<proteinExistence type="predicted"/>
<feature type="domain" description="Prokaryotic glutathione synthetase ATP-binding" evidence="1">
    <location>
        <begin position="130"/>
        <end position="303"/>
    </location>
</feature>
<gene>
    <name evidence="2" type="ORF">QIT00_19285</name>
</gene>
<name>A0ABT6SYJ6_9ACTN</name>
<dbReference type="Gene3D" id="3.30.1490.20">
    <property type="entry name" value="ATP-grasp fold, A domain"/>
    <property type="match status" value="1"/>
</dbReference>
<dbReference type="Gene3D" id="3.30.470.20">
    <property type="entry name" value="ATP-grasp fold, B domain"/>
    <property type="match status" value="1"/>
</dbReference>
<evidence type="ECO:0000313" key="2">
    <source>
        <dbReference type="EMBL" id="MDI3420671.1"/>
    </source>
</evidence>
<dbReference type="Proteomes" id="UP001237105">
    <property type="component" value="Unassembled WGS sequence"/>
</dbReference>
<dbReference type="Pfam" id="PF02955">
    <property type="entry name" value="GSH-S_ATP"/>
    <property type="match status" value="1"/>
</dbReference>
<accession>A0ABT6SYJ6</accession>
<dbReference type="SUPFAM" id="SSF56059">
    <property type="entry name" value="Glutathione synthetase ATP-binding domain-like"/>
    <property type="match status" value="1"/>
</dbReference>
<comment type="caution">
    <text evidence="2">The sequence shown here is derived from an EMBL/GenBank/DDBJ whole genome shotgun (WGS) entry which is preliminary data.</text>
</comment>
<dbReference type="InterPro" id="IPR004218">
    <property type="entry name" value="GSHS_ATP-bd"/>
</dbReference>
<evidence type="ECO:0000313" key="3">
    <source>
        <dbReference type="Proteomes" id="UP001237105"/>
    </source>
</evidence>
<keyword evidence="3" id="KW-1185">Reference proteome</keyword>
<organism evidence="2 3">
    <name type="scientific">Streptomyces luteolus</name>
    <dbReference type="NCBI Taxonomy" id="3043615"/>
    <lineage>
        <taxon>Bacteria</taxon>
        <taxon>Bacillati</taxon>
        <taxon>Actinomycetota</taxon>
        <taxon>Actinomycetes</taxon>
        <taxon>Kitasatosporales</taxon>
        <taxon>Streptomycetaceae</taxon>
        <taxon>Streptomyces</taxon>
    </lineage>
</organism>
<dbReference type="InterPro" id="IPR013815">
    <property type="entry name" value="ATP_grasp_subdomain_1"/>
</dbReference>
<dbReference type="Gene3D" id="3.40.50.20">
    <property type="match status" value="1"/>
</dbReference>
<sequence length="328" mass="35501">MPVRVALLIGTLTELDTCHALYANALTADGHEVWVGSVNHLTGHGPDVRTAACRVDTQVKAYAAAPGGPRARTLADMDAVWILNYPQPSVQTEAWQLLWRLGRRVPFVNDVTGILMLGNKTNLSVVVDERHLPRTVIANSYAELAAVHAKDPGATWLVKPTDDDAGADVYVLEPGSTNNRVLLQSMTGNAEVTELLTKGNLAGFRGRYCALQEFVAHTEEKRVIIAAGVPVAQQVHHLAPDEHRGNTAHRARCADTLLTEAEHELCVRIGARLREYGIRFAGIDMAYPYVFECNVVNPGGLDERIALGLPDVTGDVVRALLADTAAGR</sequence>
<reference evidence="2 3" key="1">
    <citation type="submission" date="2023-05" db="EMBL/GenBank/DDBJ databases">
        <title>Draft genome sequence of Streptomyces sp. B-S-A12 isolated from a cave soil in Thailand.</title>
        <authorList>
            <person name="Chamroensaksri N."/>
            <person name="Muangham S."/>
        </authorList>
    </citation>
    <scope>NUCLEOTIDE SEQUENCE [LARGE SCALE GENOMIC DNA]</scope>
    <source>
        <strain evidence="2 3">B-S-A12</strain>
    </source>
</reference>